<dbReference type="SUPFAM" id="SSF52540">
    <property type="entry name" value="P-loop containing nucleoside triphosphate hydrolases"/>
    <property type="match status" value="1"/>
</dbReference>
<protein>
    <recommendedName>
        <fullName evidence="3">G domain-containing protein</fullName>
    </recommendedName>
</protein>
<dbReference type="Proteomes" id="UP001357485">
    <property type="component" value="Unassembled WGS sequence"/>
</dbReference>
<evidence type="ECO:0000313" key="2">
    <source>
        <dbReference type="Proteomes" id="UP001357485"/>
    </source>
</evidence>
<name>A0ABR0KQQ7_9PEZI</name>
<comment type="caution">
    <text evidence="1">The sequence shown here is derived from an EMBL/GenBank/DDBJ whole genome shotgun (WGS) entry which is preliminary data.</text>
</comment>
<dbReference type="EMBL" id="JAVRRA010025679">
    <property type="protein sequence ID" value="KAK5108532.1"/>
    <property type="molecule type" value="Genomic_DNA"/>
</dbReference>
<evidence type="ECO:0000313" key="1">
    <source>
        <dbReference type="EMBL" id="KAK5108532.1"/>
    </source>
</evidence>
<dbReference type="InterPro" id="IPR027417">
    <property type="entry name" value="P-loop_NTPase"/>
</dbReference>
<feature type="non-terminal residue" evidence="1">
    <location>
        <position position="102"/>
    </location>
</feature>
<proteinExistence type="predicted"/>
<dbReference type="Gene3D" id="3.40.50.300">
    <property type="entry name" value="P-loop containing nucleotide triphosphate hydrolases"/>
    <property type="match status" value="1"/>
</dbReference>
<sequence length="102" mass="10915">MAEINIGVLGAAGVGKTTFVEKAFGLQTSVSSSAAGKTIPINGKPYMVRLLETPFDDIEVEEDARISWPVVVNDEEMSPLDGALALYDVMNKDSLADIPKML</sequence>
<organism evidence="1 2">
    <name type="scientific">Cryomyces antarcticus</name>
    <dbReference type="NCBI Taxonomy" id="329879"/>
    <lineage>
        <taxon>Eukaryota</taxon>
        <taxon>Fungi</taxon>
        <taxon>Dikarya</taxon>
        <taxon>Ascomycota</taxon>
        <taxon>Pezizomycotina</taxon>
        <taxon>Dothideomycetes</taxon>
        <taxon>Dothideomycetes incertae sedis</taxon>
        <taxon>Cryomyces</taxon>
    </lineage>
</organism>
<keyword evidence="2" id="KW-1185">Reference proteome</keyword>
<dbReference type="CDD" id="cd00882">
    <property type="entry name" value="Ras_like_GTPase"/>
    <property type="match status" value="1"/>
</dbReference>
<gene>
    <name evidence="1" type="ORF">LTR16_006025</name>
</gene>
<accession>A0ABR0KQQ7</accession>
<reference evidence="1 2" key="1">
    <citation type="submission" date="2023-08" db="EMBL/GenBank/DDBJ databases">
        <title>Black Yeasts Isolated from many extreme environments.</title>
        <authorList>
            <person name="Coleine C."/>
            <person name="Stajich J.E."/>
            <person name="Selbmann L."/>
        </authorList>
    </citation>
    <scope>NUCLEOTIDE SEQUENCE [LARGE SCALE GENOMIC DNA]</scope>
    <source>
        <strain evidence="1 2">CCFEE 536</strain>
    </source>
</reference>
<evidence type="ECO:0008006" key="3">
    <source>
        <dbReference type="Google" id="ProtNLM"/>
    </source>
</evidence>